<feature type="region of interest" description="Disordered" evidence="1">
    <location>
        <begin position="1"/>
        <end position="27"/>
    </location>
</feature>
<reference evidence="2" key="1">
    <citation type="submission" date="2018-05" db="EMBL/GenBank/DDBJ databases">
        <title>Draft genome of Mucuna pruriens seed.</title>
        <authorList>
            <person name="Nnadi N.E."/>
            <person name="Vos R."/>
            <person name="Hasami M.H."/>
            <person name="Devisetty U.K."/>
            <person name="Aguiy J.C."/>
        </authorList>
    </citation>
    <scope>NUCLEOTIDE SEQUENCE [LARGE SCALE GENOMIC DNA]</scope>
    <source>
        <strain evidence="2">JCA_2017</strain>
    </source>
</reference>
<feature type="compositionally biased region" description="Low complexity" evidence="1">
    <location>
        <begin position="1"/>
        <end position="22"/>
    </location>
</feature>
<dbReference type="OrthoDB" id="17346at2759"/>
<accession>A0A371FGV0</accession>
<keyword evidence="3" id="KW-1185">Reference proteome</keyword>
<feature type="non-terminal residue" evidence="2">
    <location>
        <position position="1"/>
    </location>
</feature>
<proteinExistence type="predicted"/>
<name>A0A371FGV0_MUCPR</name>
<evidence type="ECO:0000313" key="2">
    <source>
        <dbReference type="EMBL" id="RDX77470.1"/>
    </source>
</evidence>
<dbReference type="EMBL" id="QJKJ01009162">
    <property type="protein sequence ID" value="RDX77470.1"/>
    <property type="molecule type" value="Genomic_DNA"/>
</dbReference>
<organism evidence="2 3">
    <name type="scientific">Mucuna pruriens</name>
    <name type="common">Velvet bean</name>
    <name type="synonym">Dolichos pruriens</name>
    <dbReference type="NCBI Taxonomy" id="157652"/>
    <lineage>
        <taxon>Eukaryota</taxon>
        <taxon>Viridiplantae</taxon>
        <taxon>Streptophyta</taxon>
        <taxon>Embryophyta</taxon>
        <taxon>Tracheophyta</taxon>
        <taxon>Spermatophyta</taxon>
        <taxon>Magnoliopsida</taxon>
        <taxon>eudicotyledons</taxon>
        <taxon>Gunneridae</taxon>
        <taxon>Pentapetalae</taxon>
        <taxon>rosids</taxon>
        <taxon>fabids</taxon>
        <taxon>Fabales</taxon>
        <taxon>Fabaceae</taxon>
        <taxon>Papilionoideae</taxon>
        <taxon>50 kb inversion clade</taxon>
        <taxon>NPAAA clade</taxon>
        <taxon>indigoferoid/millettioid clade</taxon>
        <taxon>Phaseoleae</taxon>
        <taxon>Mucuna</taxon>
    </lineage>
</organism>
<comment type="caution">
    <text evidence="2">The sequence shown here is derived from an EMBL/GenBank/DDBJ whole genome shotgun (WGS) entry which is preliminary data.</text>
</comment>
<sequence>MGSNGSKPSSSCSSSSSSSGSLRKGRSKGLRVFQSYCLGTTSGSHHSDNEDQGTRTTSLILLVQWSDQIVLNGKRLMSSYVVSSSSLSIHPSNQFSNPISLVNQFGSRLVHSTPMTLNTSMACITI</sequence>
<evidence type="ECO:0000256" key="1">
    <source>
        <dbReference type="SAM" id="MobiDB-lite"/>
    </source>
</evidence>
<dbReference type="Proteomes" id="UP000257109">
    <property type="component" value="Unassembled WGS sequence"/>
</dbReference>
<dbReference type="AlphaFoldDB" id="A0A371FGV0"/>
<protein>
    <submittedName>
        <fullName evidence="2">Uncharacterized protein</fullName>
    </submittedName>
</protein>
<gene>
    <name evidence="2" type="ORF">CR513_42406</name>
</gene>
<evidence type="ECO:0000313" key="3">
    <source>
        <dbReference type="Proteomes" id="UP000257109"/>
    </source>
</evidence>